<keyword evidence="3 6" id="KW-1133">Transmembrane helix</keyword>
<comment type="subcellular location">
    <subcellularLocation>
        <location evidence="1">Membrane</location>
        <topology evidence="1">Multi-pass membrane protein</topology>
    </subcellularLocation>
</comment>
<evidence type="ECO:0000256" key="6">
    <source>
        <dbReference type="SAM" id="Phobius"/>
    </source>
</evidence>
<evidence type="ECO:0000313" key="9">
    <source>
        <dbReference type="Proteomes" id="UP001152320"/>
    </source>
</evidence>
<keyword evidence="9" id="KW-1185">Reference proteome</keyword>
<accession>A0A9Q1C5M7</accession>
<dbReference type="Proteomes" id="UP001152320">
    <property type="component" value="Chromosome 7"/>
</dbReference>
<feature type="transmembrane region" description="Helical" evidence="6">
    <location>
        <begin position="118"/>
        <end position="139"/>
    </location>
</feature>
<dbReference type="InterPro" id="IPR037185">
    <property type="entry name" value="EmrE-like"/>
</dbReference>
<reference evidence="8" key="1">
    <citation type="submission" date="2021-10" db="EMBL/GenBank/DDBJ databases">
        <title>Tropical sea cucumber genome reveals ecological adaptation and Cuvierian tubules defense mechanism.</title>
        <authorList>
            <person name="Chen T."/>
        </authorList>
    </citation>
    <scope>NUCLEOTIDE SEQUENCE</scope>
    <source>
        <strain evidence="8">Nanhai2018</strain>
        <tissue evidence="8">Muscle</tissue>
    </source>
</reference>
<organism evidence="8 9">
    <name type="scientific">Holothuria leucospilota</name>
    <name type="common">Black long sea cucumber</name>
    <name type="synonym">Mertensiothuria leucospilota</name>
    <dbReference type="NCBI Taxonomy" id="206669"/>
    <lineage>
        <taxon>Eukaryota</taxon>
        <taxon>Metazoa</taxon>
        <taxon>Echinodermata</taxon>
        <taxon>Eleutherozoa</taxon>
        <taxon>Echinozoa</taxon>
        <taxon>Holothuroidea</taxon>
        <taxon>Aspidochirotacea</taxon>
        <taxon>Aspidochirotida</taxon>
        <taxon>Holothuriidae</taxon>
        <taxon>Holothuria</taxon>
    </lineage>
</organism>
<feature type="region of interest" description="Disordered" evidence="5">
    <location>
        <begin position="353"/>
        <end position="376"/>
    </location>
</feature>
<protein>
    <submittedName>
        <fullName evidence="8">Solute carrier family 35 member G1</fullName>
    </submittedName>
</protein>
<feature type="domain" description="EamA" evidence="7">
    <location>
        <begin position="209"/>
        <end position="341"/>
    </location>
</feature>
<feature type="transmembrane region" description="Helical" evidence="6">
    <location>
        <begin position="209"/>
        <end position="229"/>
    </location>
</feature>
<evidence type="ECO:0000256" key="1">
    <source>
        <dbReference type="ARBA" id="ARBA00004141"/>
    </source>
</evidence>
<dbReference type="PANTHER" id="PTHR22911:SF6">
    <property type="entry name" value="SOLUTE CARRIER FAMILY 35 MEMBER G1"/>
    <property type="match status" value="1"/>
</dbReference>
<dbReference type="AlphaFoldDB" id="A0A9Q1C5M7"/>
<name>A0A9Q1C5M7_HOLLE</name>
<dbReference type="GO" id="GO:0016020">
    <property type="term" value="C:membrane"/>
    <property type="evidence" value="ECO:0007669"/>
    <property type="project" value="UniProtKB-SubCell"/>
</dbReference>
<feature type="transmembrane region" description="Helical" evidence="6">
    <location>
        <begin position="326"/>
        <end position="344"/>
    </location>
</feature>
<evidence type="ECO:0000256" key="3">
    <source>
        <dbReference type="ARBA" id="ARBA00022989"/>
    </source>
</evidence>
<dbReference type="InterPro" id="IPR000620">
    <property type="entry name" value="EamA_dom"/>
</dbReference>
<keyword evidence="2 6" id="KW-0812">Transmembrane</keyword>
<evidence type="ECO:0000313" key="8">
    <source>
        <dbReference type="EMBL" id="KAJ8038524.1"/>
    </source>
</evidence>
<gene>
    <name evidence="8" type="ORF">HOLleu_15972</name>
</gene>
<evidence type="ECO:0000259" key="7">
    <source>
        <dbReference type="Pfam" id="PF00892"/>
    </source>
</evidence>
<dbReference type="OrthoDB" id="306876at2759"/>
<feature type="transmembrane region" description="Helical" evidence="6">
    <location>
        <begin position="85"/>
        <end position="106"/>
    </location>
</feature>
<evidence type="ECO:0000256" key="4">
    <source>
        <dbReference type="ARBA" id="ARBA00023136"/>
    </source>
</evidence>
<feature type="transmembrane region" description="Helical" evidence="6">
    <location>
        <begin position="58"/>
        <end position="79"/>
    </location>
</feature>
<proteinExistence type="predicted"/>
<dbReference type="PANTHER" id="PTHR22911">
    <property type="entry name" value="ACYL-MALONYL CONDENSING ENZYME-RELATED"/>
    <property type="match status" value="1"/>
</dbReference>
<dbReference type="Pfam" id="PF00892">
    <property type="entry name" value="EamA"/>
    <property type="match status" value="2"/>
</dbReference>
<sequence length="376" mass="40883">MEKAEKTNNVLNDHDQLDVEPEDVCRDIVVQPVARDVTDSGDHCISLYLWRQIFKHRALLYVVVAAFCAALESILVRYVSKDVHAIQVSFTRFLLLLPVPASVLTYRGISPKADSKLALALLIIRGLVGTFSLTAFYYALYFADIGNATAVLYGSPVFVVFFARIILKEAIGIIDAVLALTVIGGVVLISQPPFLFAKGEKGDDWKELIGVLLALCACITLALAITITAKMGKLRVSSFKIVFYYSIVASVTTASLTTIIKAWSIPPCGSVRFALVGMGILSCSHQCLQTYSLSKENSVLVTIVRTNEVIFAYALQFLFFDTSPSTLSLIGAGLIMAGSITASWRKMRVKGDVANQRGNGNSSHRAEGQIQASTEL</sequence>
<dbReference type="EMBL" id="JAIZAY010000007">
    <property type="protein sequence ID" value="KAJ8038524.1"/>
    <property type="molecule type" value="Genomic_DNA"/>
</dbReference>
<dbReference type="SUPFAM" id="SSF103481">
    <property type="entry name" value="Multidrug resistance efflux transporter EmrE"/>
    <property type="match status" value="2"/>
</dbReference>
<comment type="caution">
    <text evidence="8">The sequence shown here is derived from an EMBL/GenBank/DDBJ whole genome shotgun (WGS) entry which is preliminary data.</text>
</comment>
<feature type="domain" description="EamA" evidence="7">
    <location>
        <begin position="58"/>
        <end position="190"/>
    </location>
</feature>
<feature type="transmembrane region" description="Helical" evidence="6">
    <location>
        <begin position="241"/>
        <end position="263"/>
    </location>
</feature>
<evidence type="ECO:0000256" key="2">
    <source>
        <dbReference type="ARBA" id="ARBA00022692"/>
    </source>
</evidence>
<feature type="transmembrane region" description="Helical" evidence="6">
    <location>
        <begin position="145"/>
        <end position="163"/>
    </location>
</feature>
<feature type="transmembrane region" description="Helical" evidence="6">
    <location>
        <begin position="170"/>
        <end position="189"/>
    </location>
</feature>
<evidence type="ECO:0000256" key="5">
    <source>
        <dbReference type="SAM" id="MobiDB-lite"/>
    </source>
</evidence>
<keyword evidence="4 6" id="KW-0472">Membrane</keyword>